<dbReference type="EMBL" id="UZAH01027199">
    <property type="protein sequence ID" value="VDO89527.1"/>
    <property type="molecule type" value="Genomic_DNA"/>
</dbReference>
<gene>
    <name evidence="1" type="ORF">HPBE_LOCUS11699</name>
</gene>
<protein>
    <submittedName>
        <fullName evidence="3">EB domain-containing protein</fullName>
    </submittedName>
</protein>
<reference evidence="1 2" key="1">
    <citation type="submission" date="2018-11" db="EMBL/GenBank/DDBJ databases">
        <authorList>
            <consortium name="Pathogen Informatics"/>
        </authorList>
    </citation>
    <scope>NUCLEOTIDE SEQUENCE [LARGE SCALE GENOMIC DNA]</scope>
</reference>
<reference evidence="3" key="2">
    <citation type="submission" date="2019-09" db="UniProtKB">
        <authorList>
            <consortium name="WormBaseParasite"/>
        </authorList>
    </citation>
    <scope>IDENTIFICATION</scope>
</reference>
<organism evidence="2 3">
    <name type="scientific">Heligmosomoides polygyrus</name>
    <name type="common">Parasitic roundworm</name>
    <dbReference type="NCBI Taxonomy" id="6339"/>
    <lineage>
        <taxon>Eukaryota</taxon>
        <taxon>Metazoa</taxon>
        <taxon>Ecdysozoa</taxon>
        <taxon>Nematoda</taxon>
        <taxon>Chromadorea</taxon>
        <taxon>Rhabditida</taxon>
        <taxon>Rhabditina</taxon>
        <taxon>Rhabditomorpha</taxon>
        <taxon>Strongyloidea</taxon>
        <taxon>Heligmosomidae</taxon>
        <taxon>Heligmosomoides</taxon>
    </lineage>
</organism>
<accession>A0A183FU64</accession>
<evidence type="ECO:0000313" key="1">
    <source>
        <dbReference type="EMBL" id="VDO89527.1"/>
    </source>
</evidence>
<proteinExistence type="predicted"/>
<keyword evidence="2" id="KW-1185">Reference proteome</keyword>
<dbReference type="Proteomes" id="UP000050761">
    <property type="component" value="Unassembled WGS sequence"/>
</dbReference>
<dbReference type="OrthoDB" id="4405280at2759"/>
<evidence type="ECO:0000313" key="3">
    <source>
        <dbReference type="WBParaSite" id="HPBE_0001169801-mRNA-1"/>
    </source>
</evidence>
<accession>A0A3P7ZYN3</accession>
<evidence type="ECO:0000313" key="2">
    <source>
        <dbReference type="Proteomes" id="UP000050761"/>
    </source>
</evidence>
<sequence length="137" mass="14891">MRSLQRPVAAVKSTNLDVQPTSHVDSESAVSWKDFLARPNAEARSYASTGVAEEMVSVEPTILHEKIVICPLPDCEQRVCQLGESCETGQCSRIAGRFCTWAPRDCGPAFACKDNACVDLLTPATTVLPQQDNKLPN</sequence>
<dbReference type="WBParaSite" id="HPBE_0001169801-mRNA-1">
    <property type="protein sequence ID" value="HPBE_0001169801-mRNA-1"/>
    <property type="gene ID" value="HPBE_0001169801"/>
</dbReference>
<dbReference type="AlphaFoldDB" id="A0A183FU64"/>
<name>A0A183FU64_HELPZ</name>